<dbReference type="InterPro" id="IPR007267">
    <property type="entry name" value="GtrA_DPMS_TM"/>
</dbReference>
<dbReference type="PANTHER" id="PTHR38459">
    <property type="entry name" value="PROPHAGE BACTOPRENOL-LINKED GLUCOSE TRANSLOCASE HOMOLOG"/>
    <property type="match status" value="1"/>
</dbReference>
<dbReference type="Pfam" id="PF04138">
    <property type="entry name" value="GtrA_DPMS_TM"/>
    <property type="match status" value="1"/>
</dbReference>
<proteinExistence type="inferred from homology"/>
<feature type="transmembrane region" description="Helical" evidence="6">
    <location>
        <begin position="117"/>
        <end position="137"/>
    </location>
</feature>
<accession>A0ABQ4SCU6</accession>
<dbReference type="EMBL" id="BPQQ01000016">
    <property type="protein sequence ID" value="GJD99510.1"/>
    <property type="molecule type" value="Genomic_DNA"/>
</dbReference>
<protein>
    <recommendedName>
        <fullName evidence="7">GtrA/DPMS transmembrane domain-containing protein</fullName>
    </recommendedName>
</protein>
<keyword evidence="9" id="KW-1185">Reference proteome</keyword>
<comment type="similarity">
    <text evidence="2">Belongs to the GtrA family.</text>
</comment>
<feature type="transmembrane region" description="Helical" evidence="6">
    <location>
        <begin position="20"/>
        <end position="44"/>
    </location>
</feature>
<comment type="subcellular location">
    <subcellularLocation>
        <location evidence="1">Membrane</location>
        <topology evidence="1">Multi-pass membrane protein</topology>
    </subcellularLocation>
</comment>
<comment type="caution">
    <text evidence="8">The sequence shown here is derived from an EMBL/GenBank/DDBJ whole genome shotgun (WGS) entry which is preliminary data.</text>
</comment>
<dbReference type="InterPro" id="IPR051401">
    <property type="entry name" value="GtrA_CellWall_Glycosyl"/>
</dbReference>
<name>A0ABQ4SCU6_9HYPH</name>
<feature type="domain" description="GtrA/DPMS transmembrane" evidence="7">
    <location>
        <begin position="30"/>
        <end position="143"/>
    </location>
</feature>
<evidence type="ECO:0000313" key="9">
    <source>
        <dbReference type="Proteomes" id="UP001055153"/>
    </source>
</evidence>
<dbReference type="Proteomes" id="UP001055153">
    <property type="component" value="Unassembled WGS sequence"/>
</dbReference>
<evidence type="ECO:0000256" key="5">
    <source>
        <dbReference type="ARBA" id="ARBA00023136"/>
    </source>
</evidence>
<evidence type="ECO:0000256" key="1">
    <source>
        <dbReference type="ARBA" id="ARBA00004141"/>
    </source>
</evidence>
<keyword evidence="4 6" id="KW-1133">Transmembrane helix</keyword>
<gene>
    <name evidence="8" type="ORF">GMJLKIPL_1428</name>
</gene>
<reference evidence="8" key="2">
    <citation type="submission" date="2021-08" db="EMBL/GenBank/DDBJ databases">
        <authorList>
            <person name="Tani A."/>
            <person name="Ola A."/>
            <person name="Ogura Y."/>
            <person name="Katsura K."/>
            <person name="Hayashi T."/>
        </authorList>
    </citation>
    <scope>NUCLEOTIDE SEQUENCE</scope>
    <source>
        <strain evidence="8">DSM 17168</strain>
    </source>
</reference>
<keyword evidence="5 6" id="KW-0472">Membrane</keyword>
<evidence type="ECO:0000259" key="7">
    <source>
        <dbReference type="Pfam" id="PF04138"/>
    </source>
</evidence>
<evidence type="ECO:0000256" key="3">
    <source>
        <dbReference type="ARBA" id="ARBA00022692"/>
    </source>
</evidence>
<organism evidence="8 9">
    <name type="scientific">Methylobacterium isbiliense</name>
    <dbReference type="NCBI Taxonomy" id="315478"/>
    <lineage>
        <taxon>Bacteria</taxon>
        <taxon>Pseudomonadati</taxon>
        <taxon>Pseudomonadota</taxon>
        <taxon>Alphaproteobacteria</taxon>
        <taxon>Hyphomicrobiales</taxon>
        <taxon>Methylobacteriaceae</taxon>
        <taxon>Methylobacterium</taxon>
    </lineage>
</organism>
<evidence type="ECO:0000256" key="4">
    <source>
        <dbReference type="ARBA" id="ARBA00022989"/>
    </source>
</evidence>
<evidence type="ECO:0000313" key="8">
    <source>
        <dbReference type="EMBL" id="GJD99510.1"/>
    </source>
</evidence>
<reference evidence="8" key="1">
    <citation type="journal article" date="2021" name="Front. Microbiol.">
        <title>Comprehensive Comparative Genomics and Phenotyping of Methylobacterium Species.</title>
        <authorList>
            <person name="Alessa O."/>
            <person name="Ogura Y."/>
            <person name="Fujitani Y."/>
            <person name="Takami H."/>
            <person name="Hayashi T."/>
            <person name="Sahin N."/>
            <person name="Tani A."/>
        </authorList>
    </citation>
    <scope>NUCLEOTIDE SEQUENCE</scope>
    <source>
        <strain evidence="8">DSM 17168</strain>
    </source>
</reference>
<feature type="transmembrane region" description="Helical" evidence="6">
    <location>
        <begin position="56"/>
        <end position="74"/>
    </location>
</feature>
<feature type="transmembrane region" description="Helical" evidence="6">
    <location>
        <begin position="90"/>
        <end position="111"/>
    </location>
</feature>
<sequence>MDQGVTDRTIGLAARSRHPLVALAGQFTAYLGVGLVAMVAHYGTLVALVEVGRLDPVAASVIGYACGGVVSYTLNRRHTFASDRPHAQAVWRFALVAGLGLVLTGLLMALLTRGLGLPYLAAQVLTTGIVLFWNFSGNRIWTFAVRR</sequence>
<keyword evidence="3 6" id="KW-0812">Transmembrane</keyword>
<dbReference type="PANTHER" id="PTHR38459:SF1">
    <property type="entry name" value="PROPHAGE BACTOPRENOL-LINKED GLUCOSE TRANSLOCASE HOMOLOG"/>
    <property type="match status" value="1"/>
</dbReference>
<evidence type="ECO:0000256" key="2">
    <source>
        <dbReference type="ARBA" id="ARBA00009399"/>
    </source>
</evidence>
<evidence type="ECO:0000256" key="6">
    <source>
        <dbReference type="SAM" id="Phobius"/>
    </source>
</evidence>